<comment type="pathway">
    <text evidence="1 7">Porphyrin-containing compound metabolism; protoheme biosynthesis.</text>
</comment>
<dbReference type="EMBL" id="LT629749">
    <property type="protein sequence ID" value="SDS41623.1"/>
    <property type="molecule type" value="Genomic_DNA"/>
</dbReference>
<dbReference type="Pfam" id="PF00762">
    <property type="entry name" value="Ferrochelatase"/>
    <property type="match status" value="1"/>
</dbReference>
<dbReference type="GO" id="GO:0004325">
    <property type="term" value="F:ferrochelatase activity"/>
    <property type="evidence" value="ECO:0007669"/>
    <property type="project" value="UniProtKB-UniRule"/>
</dbReference>
<feature type="compositionally biased region" description="Basic and acidic residues" evidence="9">
    <location>
        <begin position="1"/>
        <end position="13"/>
    </location>
</feature>
<keyword evidence="11" id="KW-1185">Reference proteome</keyword>
<dbReference type="Gene3D" id="3.40.50.1400">
    <property type="match status" value="2"/>
</dbReference>
<keyword evidence="7" id="KW-0479">Metal-binding</keyword>
<name>A0A1H1S140_9ACTN</name>
<comment type="catalytic activity">
    <reaction evidence="6">
        <text>Fe-coproporphyrin III + 2 H(+) = coproporphyrin III + Fe(2+)</text>
        <dbReference type="Rhea" id="RHEA:49572"/>
        <dbReference type="ChEBI" id="CHEBI:15378"/>
        <dbReference type="ChEBI" id="CHEBI:29033"/>
        <dbReference type="ChEBI" id="CHEBI:68438"/>
        <dbReference type="ChEBI" id="CHEBI:131725"/>
        <dbReference type="EC" id="4.99.1.9"/>
    </reaction>
    <physiologicalReaction direction="right-to-left" evidence="6">
        <dbReference type="Rhea" id="RHEA:49574"/>
    </physiologicalReaction>
</comment>
<feature type="binding site" evidence="7">
    <location>
        <position position="297"/>
    </location>
    <ligand>
        <name>Fe(2+)</name>
        <dbReference type="ChEBI" id="CHEBI:29033"/>
    </ligand>
</feature>
<evidence type="ECO:0000313" key="10">
    <source>
        <dbReference type="EMBL" id="SDS41623.1"/>
    </source>
</evidence>
<dbReference type="PANTHER" id="PTHR11108:SF1">
    <property type="entry name" value="FERROCHELATASE, MITOCHONDRIAL"/>
    <property type="match status" value="1"/>
</dbReference>
<evidence type="ECO:0000256" key="6">
    <source>
        <dbReference type="ARBA" id="ARBA00024536"/>
    </source>
</evidence>
<comment type="caution">
    <text evidence="7">Lacks conserved residue(s) required for the propagation of feature annotation.</text>
</comment>
<dbReference type="GO" id="GO:0006783">
    <property type="term" value="P:heme biosynthetic process"/>
    <property type="evidence" value="ECO:0007669"/>
    <property type="project" value="UniProtKB-UniRule"/>
</dbReference>
<dbReference type="InterPro" id="IPR033659">
    <property type="entry name" value="Ferrochelatase_N"/>
</dbReference>
<evidence type="ECO:0000256" key="9">
    <source>
        <dbReference type="SAM" id="MobiDB-lite"/>
    </source>
</evidence>
<dbReference type="AlphaFoldDB" id="A0A1H1S140"/>
<reference evidence="10 11" key="1">
    <citation type="submission" date="2016-10" db="EMBL/GenBank/DDBJ databases">
        <authorList>
            <person name="de Groot N.N."/>
        </authorList>
    </citation>
    <scope>NUCLEOTIDE SEQUENCE [LARGE SCALE GENOMIC DNA]</scope>
    <source>
        <strain evidence="10 11">DSM 21741</strain>
    </source>
</reference>
<evidence type="ECO:0000256" key="8">
    <source>
        <dbReference type="RuleBase" id="RU004185"/>
    </source>
</evidence>
<dbReference type="NCBIfam" id="NF000689">
    <property type="entry name" value="PRK00035.2-1"/>
    <property type="match status" value="1"/>
</dbReference>
<keyword evidence="3 7" id="KW-0350">Heme biosynthesis</keyword>
<comment type="similarity">
    <text evidence="7 8">Belongs to the ferrochelatase family.</text>
</comment>
<evidence type="ECO:0000313" key="11">
    <source>
        <dbReference type="Proteomes" id="UP000199092"/>
    </source>
</evidence>
<dbReference type="HAMAP" id="MF_00323">
    <property type="entry name" value="Ferrochelatase"/>
    <property type="match status" value="1"/>
</dbReference>
<keyword evidence="5 7" id="KW-0627">Porphyrin biosynthesis</keyword>
<feature type="binding site" evidence="7">
    <location>
        <position position="203"/>
    </location>
    <ligand>
        <name>Fe(2+)</name>
        <dbReference type="ChEBI" id="CHEBI:29033"/>
    </ligand>
</feature>
<dbReference type="GO" id="GO:0046872">
    <property type="term" value="F:metal ion binding"/>
    <property type="evidence" value="ECO:0007669"/>
    <property type="project" value="UniProtKB-KW"/>
</dbReference>
<dbReference type="InterPro" id="IPR033644">
    <property type="entry name" value="Ferrochelatase_C"/>
</dbReference>
<comment type="function">
    <text evidence="7">Involved in coproporphyrin-dependent heme b biosynthesis. Catalyzes the insertion of ferrous iron into coproporphyrin III to form Fe-coproporphyrin III.</text>
</comment>
<dbReference type="CDD" id="cd00419">
    <property type="entry name" value="Ferrochelatase_C"/>
    <property type="match status" value="1"/>
</dbReference>
<feature type="binding site" evidence="7">
    <location>
        <position position="147"/>
    </location>
    <ligand>
        <name>Fe-coproporphyrin III</name>
        <dbReference type="ChEBI" id="CHEBI:68438"/>
    </ligand>
</feature>
<sequence>MTLDHRTTAHDDDTTPQPRGAGSTLLAPYDSLLLVSFGGPEQPDDVVPFLENVTRGRGIPRERLVEVGQHYYLFGGRSPINDQCRDLLAALRAELDRRGIDLPLHWGNRNWDPYLDAEVQAMAAAGHRRVLSVLTSAYPSYSSCRQYRENLYDAVQGTAVQVDKIRHYSDHPGFVTASVDATLAALDSLGEHGDGARLVFVTHSIPTAMAEASGPAPRSAEGGYLDWHRAVAAAVTRQVDARRGREHGHDLVFCSRSGPPNQPWAEPDVNDHLTALHATGTAAVVVVPIGFISDHMEVIYDLDTEASETAEQLGLPFARAATAGTHPAFVSGLVDLMLERAAAARGEDPARPVVDDGPVGWYDCQPDCCRNLRDPGRPALCQVGGPVSTPSAPTR</sequence>
<comment type="subcellular location">
    <subcellularLocation>
        <location evidence="7">Cytoplasm</location>
    </subcellularLocation>
</comment>
<feature type="binding site" evidence="7">
    <location>
        <position position="78"/>
    </location>
    <ligand>
        <name>Fe-coproporphyrin III</name>
        <dbReference type="ChEBI" id="CHEBI:68438"/>
    </ligand>
</feature>
<dbReference type="SUPFAM" id="SSF53800">
    <property type="entry name" value="Chelatase"/>
    <property type="match status" value="1"/>
</dbReference>
<evidence type="ECO:0000256" key="7">
    <source>
        <dbReference type="HAMAP-Rule" id="MF_00323"/>
    </source>
</evidence>
<dbReference type="STRING" id="546871.SAMN04488543_1694"/>
<keyword evidence="7" id="KW-0963">Cytoplasm</keyword>
<evidence type="ECO:0000256" key="1">
    <source>
        <dbReference type="ARBA" id="ARBA00004744"/>
    </source>
</evidence>
<dbReference type="RefSeq" id="WP_342587396.1">
    <property type="nucleotide sequence ID" value="NZ_LT629749.1"/>
</dbReference>
<dbReference type="Proteomes" id="UP000199092">
    <property type="component" value="Chromosome I"/>
</dbReference>
<keyword evidence="4 7" id="KW-0456">Lyase</keyword>
<evidence type="ECO:0000256" key="4">
    <source>
        <dbReference type="ARBA" id="ARBA00023239"/>
    </source>
</evidence>
<dbReference type="InterPro" id="IPR001015">
    <property type="entry name" value="Ferrochelatase"/>
</dbReference>
<evidence type="ECO:0000256" key="3">
    <source>
        <dbReference type="ARBA" id="ARBA00023133"/>
    </source>
</evidence>
<dbReference type="GO" id="GO:0005737">
    <property type="term" value="C:cytoplasm"/>
    <property type="evidence" value="ECO:0007669"/>
    <property type="project" value="UniProtKB-SubCell"/>
</dbReference>
<dbReference type="EC" id="4.99.1.9" evidence="7"/>
<organism evidence="10 11">
    <name type="scientific">Friedmanniella luteola</name>
    <dbReference type="NCBI Taxonomy" id="546871"/>
    <lineage>
        <taxon>Bacteria</taxon>
        <taxon>Bacillati</taxon>
        <taxon>Actinomycetota</taxon>
        <taxon>Actinomycetes</taxon>
        <taxon>Propionibacteriales</taxon>
        <taxon>Nocardioidaceae</taxon>
        <taxon>Friedmanniella</taxon>
    </lineage>
</organism>
<dbReference type="CDD" id="cd03411">
    <property type="entry name" value="Ferrochelatase_N"/>
    <property type="match status" value="1"/>
</dbReference>
<feature type="region of interest" description="Disordered" evidence="9">
    <location>
        <begin position="1"/>
        <end position="22"/>
    </location>
</feature>
<gene>
    <name evidence="7" type="primary">cpfC</name>
    <name evidence="10" type="ORF">SAMN04488543_1694</name>
</gene>
<evidence type="ECO:0000256" key="5">
    <source>
        <dbReference type="ARBA" id="ARBA00023244"/>
    </source>
</evidence>
<keyword evidence="2 7" id="KW-0408">Iron</keyword>
<dbReference type="UniPathway" id="UPA00252"/>
<proteinExistence type="inferred from homology"/>
<protein>
    <recommendedName>
        <fullName evidence="7">Coproporphyrin III ferrochelatase</fullName>
        <ecNumber evidence="7">4.99.1.9</ecNumber>
    </recommendedName>
</protein>
<evidence type="ECO:0000256" key="2">
    <source>
        <dbReference type="ARBA" id="ARBA00023004"/>
    </source>
</evidence>
<dbReference type="PANTHER" id="PTHR11108">
    <property type="entry name" value="FERROCHELATASE"/>
    <property type="match status" value="1"/>
</dbReference>
<accession>A0A1H1S140</accession>